<organism evidence="4 5">
    <name type="scientific">Patiria miniata</name>
    <name type="common">Bat star</name>
    <name type="synonym">Asterina miniata</name>
    <dbReference type="NCBI Taxonomy" id="46514"/>
    <lineage>
        <taxon>Eukaryota</taxon>
        <taxon>Metazoa</taxon>
        <taxon>Echinodermata</taxon>
        <taxon>Eleutherozoa</taxon>
        <taxon>Asterozoa</taxon>
        <taxon>Asteroidea</taxon>
        <taxon>Valvatacea</taxon>
        <taxon>Valvatida</taxon>
        <taxon>Asterinidae</taxon>
        <taxon>Patiria</taxon>
    </lineage>
</organism>
<keyword evidence="3" id="KW-0732">Signal</keyword>
<keyword evidence="5" id="KW-1185">Reference proteome</keyword>
<dbReference type="RefSeq" id="XP_038060456.1">
    <property type="nucleotide sequence ID" value="XM_038204528.1"/>
</dbReference>
<accession>A0A914AAJ1</accession>
<protein>
    <submittedName>
        <fullName evidence="4">Uncharacterized protein</fullName>
    </submittedName>
</protein>
<feature type="signal peptide" evidence="3">
    <location>
        <begin position="1"/>
        <end position="21"/>
    </location>
</feature>
<evidence type="ECO:0000313" key="4">
    <source>
        <dbReference type="EnsemblMetazoa" id="XP_038060456.1"/>
    </source>
</evidence>
<dbReference type="AlphaFoldDB" id="A0A914AAJ1"/>
<name>A0A914AAJ1_PATMI</name>
<dbReference type="EnsemblMetazoa" id="XM_038204528.1">
    <property type="protein sequence ID" value="XP_038060456.1"/>
    <property type="gene ID" value="LOC119731349"/>
</dbReference>
<dbReference type="GeneID" id="119731349"/>
<dbReference type="Proteomes" id="UP000887568">
    <property type="component" value="Unplaced"/>
</dbReference>
<feature type="chain" id="PRO_5038070283" evidence="3">
    <location>
        <begin position="22"/>
        <end position="328"/>
    </location>
</feature>
<evidence type="ECO:0000256" key="1">
    <source>
        <dbReference type="SAM" id="MobiDB-lite"/>
    </source>
</evidence>
<feature type="region of interest" description="Disordered" evidence="1">
    <location>
        <begin position="244"/>
        <end position="267"/>
    </location>
</feature>
<keyword evidence="2" id="KW-0472">Membrane</keyword>
<feature type="transmembrane region" description="Helical" evidence="2">
    <location>
        <begin position="282"/>
        <end position="304"/>
    </location>
</feature>
<evidence type="ECO:0000256" key="3">
    <source>
        <dbReference type="SAM" id="SignalP"/>
    </source>
</evidence>
<evidence type="ECO:0000256" key="2">
    <source>
        <dbReference type="SAM" id="Phobius"/>
    </source>
</evidence>
<keyword evidence="2" id="KW-1133">Transmembrane helix</keyword>
<evidence type="ECO:0000313" key="5">
    <source>
        <dbReference type="Proteomes" id="UP000887568"/>
    </source>
</evidence>
<keyword evidence="2" id="KW-0812">Transmembrane</keyword>
<proteinExistence type="predicted"/>
<reference evidence="4" key="1">
    <citation type="submission" date="2022-11" db="UniProtKB">
        <authorList>
            <consortium name="EnsemblMetazoa"/>
        </authorList>
    </citation>
    <scope>IDENTIFICATION</scope>
</reference>
<dbReference type="OrthoDB" id="10556841at2759"/>
<sequence length="328" mass="36586">MATTVILQAHLLLSLCCMAWGILDLPKVIRVHAGQKTHILCTHTCQEADSCNVQLDWIDRPPEFRSLEGYYNTTHHSLKMNVQAGSQETDIYRYITCVAKTTDGHVIEEDSTRLEICPAETLSCRFDMKRHQASNIVSYVFACEYKSKCGTKMHCQSNREGLSSSYLGVNKTGSWYVEVYEIIGLMPGDNVTCRLHSPSIEEHLQTSFELMLPEESSPELTTQALTTPAHALTNPALTTHAQMNQASTTQVPVKETKTYPTPAETPTKPPLNQCPVNSCDCAVPWVLFALTWIVLIGVSVGIVYNKYCKNEQGCTLPSLPRYCCKDTD</sequence>